<dbReference type="InterPro" id="IPR000866">
    <property type="entry name" value="AhpC/TSA"/>
</dbReference>
<dbReference type="PROSITE" id="PS51352">
    <property type="entry name" value="THIOREDOXIN_2"/>
    <property type="match status" value="1"/>
</dbReference>
<dbReference type="SUPFAM" id="SSF52833">
    <property type="entry name" value="Thioredoxin-like"/>
    <property type="match status" value="1"/>
</dbReference>
<dbReference type="Pfam" id="PF00578">
    <property type="entry name" value="AhpC-TSA"/>
    <property type="match status" value="1"/>
</dbReference>
<evidence type="ECO:0000259" key="2">
    <source>
        <dbReference type="PROSITE" id="PS51352"/>
    </source>
</evidence>
<comment type="caution">
    <text evidence="3">The sequence shown here is derived from an EMBL/GenBank/DDBJ whole genome shotgun (WGS) entry which is preliminary data.</text>
</comment>
<proteinExistence type="predicted"/>
<keyword evidence="4" id="KW-1185">Reference proteome</keyword>
<sequence>MLSRTNLFILALALLAAIAGGWLQHESRLAHVPPGVHVANVGDLRPDVALLDLRGHERRLSGYQGKRLLLNFWASWCVPCVTEMPALNAAQRKFADQGAIVLGIAMDEPDNVRAFLSTHPVDYPILVGQLASPSTSLRFGDIDEVLPYSVLLDENGKILAVQRGPLKAEQLEHWLSPTTAP</sequence>
<name>A0ABQ1GQ44_9GAMM</name>
<accession>A0ABQ1GQ44</accession>
<organism evidence="3 4">
    <name type="scientific">Dyella nitratireducens</name>
    <dbReference type="NCBI Taxonomy" id="1849580"/>
    <lineage>
        <taxon>Bacteria</taxon>
        <taxon>Pseudomonadati</taxon>
        <taxon>Pseudomonadota</taxon>
        <taxon>Gammaproteobacteria</taxon>
        <taxon>Lysobacterales</taxon>
        <taxon>Rhodanobacteraceae</taxon>
        <taxon>Dyella</taxon>
    </lineage>
</organism>
<dbReference type="PANTHER" id="PTHR42852:SF13">
    <property type="entry name" value="PROTEIN DIPZ"/>
    <property type="match status" value="1"/>
</dbReference>
<feature type="domain" description="Thioredoxin" evidence="2">
    <location>
        <begin position="39"/>
        <end position="180"/>
    </location>
</feature>
<protein>
    <recommendedName>
        <fullName evidence="2">Thioredoxin domain-containing protein</fullName>
    </recommendedName>
</protein>
<dbReference type="InterPro" id="IPR017937">
    <property type="entry name" value="Thioredoxin_CS"/>
</dbReference>
<evidence type="ECO:0000313" key="4">
    <source>
        <dbReference type="Proteomes" id="UP000620046"/>
    </source>
</evidence>
<dbReference type="CDD" id="cd02966">
    <property type="entry name" value="TlpA_like_family"/>
    <property type="match status" value="1"/>
</dbReference>
<reference evidence="4" key="1">
    <citation type="journal article" date="2019" name="Int. J. Syst. Evol. Microbiol.">
        <title>The Global Catalogue of Microorganisms (GCM) 10K type strain sequencing project: providing services to taxonomists for standard genome sequencing and annotation.</title>
        <authorList>
            <consortium name="The Broad Institute Genomics Platform"/>
            <consortium name="The Broad Institute Genome Sequencing Center for Infectious Disease"/>
            <person name="Wu L."/>
            <person name="Ma J."/>
        </authorList>
    </citation>
    <scope>NUCLEOTIDE SEQUENCE [LARGE SCALE GENOMIC DNA]</scope>
    <source>
        <strain evidence="4">CGMCC 1.15439</strain>
    </source>
</reference>
<evidence type="ECO:0000256" key="1">
    <source>
        <dbReference type="ARBA" id="ARBA00023284"/>
    </source>
</evidence>
<gene>
    <name evidence="3" type="ORF">GCM10010981_41300</name>
</gene>
<dbReference type="EMBL" id="BMJA01000005">
    <property type="protein sequence ID" value="GGA47857.1"/>
    <property type="molecule type" value="Genomic_DNA"/>
</dbReference>
<dbReference type="PANTHER" id="PTHR42852">
    <property type="entry name" value="THIOL:DISULFIDE INTERCHANGE PROTEIN DSBE"/>
    <property type="match status" value="1"/>
</dbReference>
<dbReference type="PROSITE" id="PS00194">
    <property type="entry name" value="THIOREDOXIN_1"/>
    <property type="match status" value="1"/>
</dbReference>
<dbReference type="RefSeq" id="WP_188797351.1">
    <property type="nucleotide sequence ID" value="NZ_BMJA01000005.1"/>
</dbReference>
<dbReference type="InterPro" id="IPR036249">
    <property type="entry name" value="Thioredoxin-like_sf"/>
</dbReference>
<dbReference type="Proteomes" id="UP000620046">
    <property type="component" value="Unassembled WGS sequence"/>
</dbReference>
<keyword evidence="1" id="KW-0676">Redox-active center</keyword>
<dbReference type="InterPro" id="IPR050553">
    <property type="entry name" value="Thioredoxin_ResA/DsbE_sf"/>
</dbReference>
<evidence type="ECO:0000313" key="3">
    <source>
        <dbReference type="EMBL" id="GGA47857.1"/>
    </source>
</evidence>
<dbReference type="InterPro" id="IPR013766">
    <property type="entry name" value="Thioredoxin_domain"/>
</dbReference>
<dbReference type="Gene3D" id="3.40.30.10">
    <property type="entry name" value="Glutaredoxin"/>
    <property type="match status" value="1"/>
</dbReference>